<proteinExistence type="predicted"/>
<protein>
    <submittedName>
        <fullName evidence="1">Uncharacterized protein</fullName>
    </submittedName>
</protein>
<comment type="caution">
    <text evidence="1">The sequence shown here is derived from an EMBL/GenBank/DDBJ whole genome shotgun (WGS) entry which is preliminary data.</text>
</comment>
<dbReference type="EMBL" id="JAWQEG010000999">
    <property type="protein sequence ID" value="KAK3883281.1"/>
    <property type="molecule type" value="Genomic_DNA"/>
</dbReference>
<keyword evidence="2" id="KW-1185">Reference proteome</keyword>
<dbReference type="Proteomes" id="UP001286313">
    <property type="component" value="Unassembled WGS sequence"/>
</dbReference>
<organism evidence="1 2">
    <name type="scientific">Petrolisthes cinctipes</name>
    <name type="common">Flat porcelain crab</name>
    <dbReference type="NCBI Taxonomy" id="88211"/>
    <lineage>
        <taxon>Eukaryota</taxon>
        <taxon>Metazoa</taxon>
        <taxon>Ecdysozoa</taxon>
        <taxon>Arthropoda</taxon>
        <taxon>Crustacea</taxon>
        <taxon>Multicrustacea</taxon>
        <taxon>Malacostraca</taxon>
        <taxon>Eumalacostraca</taxon>
        <taxon>Eucarida</taxon>
        <taxon>Decapoda</taxon>
        <taxon>Pleocyemata</taxon>
        <taxon>Anomura</taxon>
        <taxon>Galatheoidea</taxon>
        <taxon>Porcellanidae</taxon>
        <taxon>Petrolisthes</taxon>
    </lineage>
</organism>
<evidence type="ECO:0000313" key="1">
    <source>
        <dbReference type="EMBL" id="KAK3883281.1"/>
    </source>
</evidence>
<name>A0AAE1KRI1_PETCI</name>
<evidence type="ECO:0000313" key="2">
    <source>
        <dbReference type="Proteomes" id="UP001286313"/>
    </source>
</evidence>
<gene>
    <name evidence="1" type="ORF">Pcinc_012410</name>
</gene>
<sequence length="117" mass="13746">MKKKEEEFGGASNVPLPPPPLRWATTFSWPQPVYQMYTRPAEQHYHHLNAPHPCHDLQVSPKINVLFKKTKKDRRFLCLRKVRLNTHTHTQFVSHPLKKTSSLARRTLTIEVNNNKQ</sequence>
<reference evidence="1" key="1">
    <citation type="submission" date="2023-10" db="EMBL/GenBank/DDBJ databases">
        <title>Genome assemblies of two species of porcelain crab, Petrolisthes cinctipes and Petrolisthes manimaculis (Anomura: Porcellanidae).</title>
        <authorList>
            <person name="Angst P."/>
        </authorList>
    </citation>
    <scope>NUCLEOTIDE SEQUENCE</scope>
    <source>
        <strain evidence="1">PB745_01</strain>
        <tissue evidence="1">Gill</tissue>
    </source>
</reference>
<accession>A0AAE1KRI1</accession>
<dbReference type="AlphaFoldDB" id="A0AAE1KRI1"/>